<dbReference type="InterPro" id="IPR036631">
    <property type="entry name" value="MGMT_N_sf"/>
</dbReference>
<evidence type="ECO:0000256" key="6">
    <source>
        <dbReference type="ARBA" id="ARBA00022763"/>
    </source>
</evidence>
<dbReference type="GO" id="GO:0003908">
    <property type="term" value="F:methylated-DNA-[protein]-cysteine S-methyltransferase activity"/>
    <property type="evidence" value="ECO:0007669"/>
    <property type="project" value="UniProtKB-UniRule"/>
</dbReference>
<evidence type="ECO:0000256" key="5">
    <source>
        <dbReference type="ARBA" id="ARBA00022679"/>
    </source>
</evidence>
<proteinExistence type="inferred from homology"/>
<dbReference type="InterPro" id="IPR014048">
    <property type="entry name" value="MethylDNA_cys_MeTrfase_DNA-bd"/>
</dbReference>
<dbReference type="NCBIfam" id="TIGR00589">
    <property type="entry name" value="ogt"/>
    <property type="match status" value="1"/>
</dbReference>
<reference evidence="12 13" key="1">
    <citation type="journal article" date="2009" name="Appl. Environ. Microbiol.">
        <title>Three genomes from the phylum Acidobacteria provide insight into the lifestyles of these microorganisms in soils.</title>
        <authorList>
            <person name="Ward N.L."/>
            <person name="Challacombe J.F."/>
            <person name="Janssen P.H."/>
            <person name="Henrissat B."/>
            <person name="Coutinho P.M."/>
            <person name="Wu M."/>
            <person name="Xie G."/>
            <person name="Haft D.H."/>
            <person name="Sait M."/>
            <person name="Badger J."/>
            <person name="Barabote R.D."/>
            <person name="Bradley B."/>
            <person name="Brettin T.S."/>
            <person name="Brinkac L.M."/>
            <person name="Bruce D."/>
            <person name="Creasy T."/>
            <person name="Daugherty S.C."/>
            <person name="Davidsen T.M."/>
            <person name="DeBoy R.T."/>
            <person name="Detter J.C."/>
            <person name="Dodson R.J."/>
            <person name="Durkin A.S."/>
            <person name="Ganapathy A."/>
            <person name="Gwinn-Giglio M."/>
            <person name="Han C.S."/>
            <person name="Khouri H."/>
            <person name="Kiss H."/>
            <person name="Kothari S.P."/>
            <person name="Madupu R."/>
            <person name="Nelson K.E."/>
            <person name="Nelson W.C."/>
            <person name="Paulsen I."/>
            <person name="Penn K."/>
            <person name="Ren Q."/>
            <person name="Rosovitz M.J."/>
            <person name="Selengut J.D."/>
            <person name="Shrivastava S."/>
            <person name="Sullivan S.A."/>
            <person name="Tapia R."/>
            <person name="Thompson L.S."/>
            <person name="Watkins K.L."/>
            <person name="Yang Q."/>
            <person name="Yu C."/>
            <person name="Zafar N."/>
            <person name="Zhou L."/>
            <person name="Kuske C.R."/>
        </authorList>
    </citation>
    <scope>NUCLEOTIDE SEQUENCE [LARGE SCALE GENOMIC DNA]</scope>
    <source>
        <strain evidence="12 13">Ellin345</strain>
    </source>
</reference>
<evidence type="ECO:0000256" key="1">
    <source>
        <dbReference type="ARBA" id="ARBA00001286"/>
    </source>
</evidence>
<evidence type="ECO:0000313" key="12">
    <source>
        <dbReference type="EMBL" id="ABF39278.1"/>
    </source>
</evidence>
<dbReference type="InterPro" id="IPR001497">
    <property type="entry name" value="MethylDNA_cys_MeTrfase_AS"/>
</dbReference>
<dbReference type="Pfam" id="PF02870">
    <property type="entry name" value="Methyltransf_1N"/>
    <property type="match status" value="1"/>
</dbReference>
<evidence type="ECO:0000259" key="10">
    <source>
        <dbReference type="Pfam" id="PF01035"/>
    </source>
</evidence>
<keyword evidence="5 9" id="KW-0808">Transferase</keyword>
<comment type="similarity">
    <text evidence="2 9">Belongs to the MGMT family.</text>
</comment>
<evidence type="ECO:0000313" key="13">
    <source>
        <dbReference type="Proteomes" id="UP000002432"/>
    </source>
</evidence>
<dbReference type="FunFam" id="1.10.10.10:FF:000214">
    <property type="entry name" value="Methylated-DNA--protein-cysteine methyltransferase"/>
    <property type="match status" value="1"/>
</dbReference>
<dbReference type="SUPFAM" id="SSF46767">
    <property type="entry name" value="Methylated DNA-protein cysteine methyltransferase, C-terminal domain"/>
    <property type="match status" value="1"/>
</dbReference>
<comment type="subcellular location">
    <subcellularLocation>
        <location evidence="9">Cytoplasm</location>
    </subcellularLocation>
</comment>
<dbReference type="KEGG" id="aba:Acid345_0273"/>
<dbReference type="AlphaFoldDB" id="Q1IV22"/>
<dbReference type="STRING" id="204669.Acid345_0273"/>
<dbReference type="RefSeq" id="WP_011521080.1">
    <property type="nucleotide sequence ID" value="NC_008009.1"/>
</dbReference>
<dbReference type="EC" id="2.1.1.63" evidence="9"/>
<dbReference type="GO" id="GO:0032259">
    <property type="term" value="P:methylation"/>
    <property type="evidence" value="ECO:0007669"/>
    <property type="project" value="UniProtKB-KW"/>
</dbReference>
<protein>
    <recommendedName>
        <fullName evidence="9">Methylated-DNA--protein-cysteine methyltransferase</fullName>
        <ecNumber evidence="9">2.1.1.63</ecNumber>
    </recommendedName>
    <alternativeName>
        <fullName evidence="9">6-O-methylguanine-DNA methyltransferase</fullName>
        <shortName evidence="9">MGMT</shortName>
    </alternativeName>
    <alternativeName>
        <fullName evidence="9">O-6-methylguanine-DNA-alkyltransferase</fullName>
    </alternativeName>
</protein>
<keyword evidence="13" id="KW-1185">Reference proteome</keyword>
<dbReference type="Proteomes" id="UP000002432">
    <property type="component" value="Chromosome"/>
</dbReference>
<dbReference type="PANTHER" id="PTHR10815:SF5">
    <property type="entry name" value="METHYLATED-DNA--PROTEIN-CYSTEINE METHYLTRANSFERASE"/>
    <property type="match status" value="1"/>
</dbReference>
<dbReference type="Gene3D" id="3.30.160.70">
    <property type="entry name" value="Methylated DNA-protein cysteine methyltransferase domain"/>
    <property type="match status" value="1"/>
</dbReference>
<dbReference type="PANTHER" id="PTHR10815">
    <property type="entry name" value="METHYLATED-DNA--PROTEIN-CYSTEINE METHYLTRANSFERASE"/>
    <property type="match status" value="1"/>
</dbReference>
<feature type="domain" description="Methylguanine DNA methyltransferase ribonuclease-like" evidence="11">
    <location>
        <begin position="4"/>
        <end position="77"/>
    </location>
</feature>
<dbReference type="PROSITE" id="PS00374">
    <property type="entry name" value="MGMT"/>
    <property type="match status" value="1"/>
</dbReference>
<evidence type="ECO:0000256" key="2">
    <source>
        <dbReference type="ARBA" id="ARBA00008711"/>
    </source>
</evidence>
<dbReference type="Pfam" id="PF01035">
    <property type="entry name" value="DNA_binding_1"/>
    <property type="match status" value="1"/>
</dbReference>
<dbReference type="Gene3D" id="1.10.10.10">
    <property type="entry name" value="Winged helix-like DNA-binding domain superfamily/Winged helix DNA-binding domain"/>
    <property type="match status" value="1"/>
</dbReference>
<dbReference type="OrthoDB" id="9802228at2"/>
<dbReference type="GO" id="GO:0006307">
    <property type="term" value="P:DNA alkylation repair"/>
    <property type="evidence" value="ECO:0007669"/>
    <property type="project" value="UniProtKB-UniRule"/>
</dbReference>
<dbReference type="SUPFAM" id="SSF53155">
    <property type="entry name" value="Methylated DNA-protein cysteine methyltransferase domain"/>
    <property type="match status" value="1"/>
</dbReference>
<evidence type="ECO:0000259" key="11">
    <source>
        <dbReference type="Pfam" id="PF02870"/>
    </source>
</evidence>
<keyword evidence="3 9" id="KW-0963">Cytoplasm</keyword>
<gene>
    <name evidence="12" type="ordered locus">Acid345_0273</name>
</gene>
<evidence type="ECO:0000256" key="7">
    <source>
        <dbReference type="ARBA" id="ARBA00023204"/>
    </source>
</evidence>
<evidence type="ECO:0000256" key="4">
    <source>
        <dbReference type="ARBA" id="ARBA00022603"/>
    </source>
</evidence>
<dbReference type="InterPro" id="IPR036388">
    <property type="entry name" value="WH-like_DNA-bd_sf"/>
</dbReference>
<accession>Q1IV22</accession>
<dbReference type="eggNOG" id="COG0350">
    <property type="taxonomic scope" value="Bacteria"/>
</dbReference>
<evidence type="ECO:0000256" key="9">
    <source>
        <dbReference type="HAMAP-Rule" id="MF_00772"/>
    </source>
</evidence>
<dbReference type="EMBL" id="CP000360">
    <property type="protein sequence ID" value="ABF39278.1"/>
    <property type="molecule type" value="Genomic_DNA"/>
</dbReference>
<keyword evidence="4 9" id="KW-0489">Methyltransferase</keyword>
<evidence type="ECO:0000256" key="8">
    <source>
        <dbReference type="ARBA" id="ARBA00049348"/>
    </source>
</evidence>
<comment type="catalytic activity">
    <reaction evidence="1 9">
        <text>a 4-O-methyl-thymidine in DNA + L-cysteinyl-[protein] = a thymidine in DNA + S-methyl-L-cysteinyl-[protein]</text>
        <dbReference type="Rhea" id="RHEA:53428"/>
        <dbReference type="Rhea" id="RHEA-COMP:10131"/>
        <dbReference type="Rhea" id="RHEA-COMP:10132"/>
        <dbReference type="Rhea" id="RHEA-COMP:13555"/>
        <dbReference type="Rhea" id="RHEA-COMP:13556"/>
        <dbReference type="ChEBI" id="CHEBI:29950"/>
        <dbReference type="ChEBI" id="CHEBI:82612"/>
        <dbReference type="ChEBI" id="CHEBI:137386"/>
        <dbReference type="ChEBI" id="CHEBI:137387"/>
        <dbReference type="EC" id="2.1.1.63"/>
    </reaction>
</comment>
<sequence length="183" mass="20321">METLYYSQMKSPIGQLWIAVSKNGLVMIEFEGREFPPVKFDKNVSWVISEEKTAKVKKQLQQYFDGHRTEFDLPLDPRIGTDFQRKCWDLVAKIPYGETRSYQELAKELKSPNASRAVGGANGANPIPIVVPCHRVINSDGHLGGYGGGLDKKEQLLSLERALPGTGPLFFKAPKSKSAKVGV</sequence>
<dbReference type="InterPro" id="IPR036217">
    <property type="entry name" value="MethylDNA_cys_MeTrfase_DNAb"/>
</dbReference>
<feature type="domain" description="Methylated-DNA-[protein]-cysteine S-methyltransferase DNA binding" evidence="10">
    <location>
        <begin position="82"/>
        <end position="161"/>
    </location>
</feature>
<comment type="function">
    <text evidence="9">Involved in the cellular defense against the biological effects of O6-methylguanine (O6-MeG) and O4-methylthymine (O4-MeT) in DNA. Repairs the methylated nucleobase in DNA by stoichiometrically transferring the methyl group to a cysteine residue in the enzyme. This is a suicide reaction: the enzyme is irreversibly inactivated.</text>
</comment>
<dbReference type="EnsemblBacteria" id="ABF39278">
    <property type="protein sequence ID" value="ABF39278"/>
    <property type="gene ID" value="Acid345_0273"/>
</dbReference>
<dbReference type="InterPro" id="IPR023546">
    <property type="entry name" value="MGMT"/>
</dbReference>
<evidence type="ECO:0000256" key="3">
    <source>
        <dbReference type="ARBA" id="ARBA00022490"/>
    </source>
</evidence>
<organism evidence="12 13">
    <name type="scientific">Koribacter versatilis (strain Ellin345)</name>
    <dbReference type="NCBI Taxonomy" id="204669"/>
    <lineage>
        <taxon>Bacteria</taxon>
        <taxon>Pseudomonadati</taxon>
        <taxon>Acidobacteriota</taxon>
        <taxon>Terriglobia</taxon>
        <taxon>Terriglobales</taxon>
        <taxon>Candidatus Korobacteraceae</taxon>
        <taxon>Candidatus Korobacter</taxon>
    </lineage>
</organism>
<dbReference type="InterPro" id="IPR008332">
    <property type="entry name" value="MethylG_MeTrfase_N"/>
</dbReference>
<feature type="active site" description="Nucleophile; methyl group acceptor" evidence="9">
    <location>
        <position position="133"/>
    </location>
</feature>
<dbReference type="HAMAP" id="MF_00772">
    <property type="entry name" value="OGT"/>
    <property type="match status" value="1"/>
</dbReference>
<dbReference type="HOGENOM" id="CLU_000445_52_2_0"/>
<comment type="catalytic activity">
    <reaction evidence="8 9">
        <text>a 6-O-methyl-2'-deoxyguanosine in DNA + L-cysteinyl-[protein] = S-methyl-L-cysteinyl-[protein] + a 2'-deoxyguanosine in DNA</text>
        <dbReference type="Rhea" id="RHEA:24000"/>
        <dbReference type="Rhea" id="RHEA-COMP:10131"/>
        <dbReference type="Rhea" id="RHEA-COMP:10132"/>
        <dbReference type="Rhea" id="RHEA-COMP:11367"/>
        <dbReference type="Rhea" id="RHEA-COMP:11368"/>
        <dbReference type="ChEBI" id="CHEBI:29950"/>
        <dbReference type="ChEBI" id="CHEBI:82612"/>
        <dbReference type="ChEBI" id="CHEBI:85445"/>
        <dbReference type="ChEBI" id="CHEBI:85448"/>
        <dbReference type="EC" id="2.1.1.63"/>
    </reaction>
</comment>
<dbReference type="CDD" id="cd06445">
    <property type="entry name" value="ATase"/>
    <property type="match status" value="1"/>
</dbReference>
<name>Q1IV22_KORVE</name>
<keyword evidence="7 9" id="KW-0234">DNA repair</keyword>
<keyword evidence="6 9" id="KW-0227">DNA damage</keyword>
<dbReference type="GO" id="GO:0005737">
    <property type="term" value="C:cytoplasm"/>
    <property type="evidence" value="ECO:0007669"/>
    <property type="project" value="UniProtKB-SubCell"/>
</dbReference>
<comment type="miscellaneous">
    <text evidence="9">This enzyme catalyzes only one turnover and therefore is not strictly catalytic. According to one definition, an enzyme is a biocatalyst that acts repeatedly and over many reaction cycles.</text>
</comment>